<dbReference type="OrthoDB" id="9786812at2"/>
<dbReference type="InterPro" id="IPR050472">
    <property type="entry name" value="Anth_synth/Amidotransfase"/>
</dbReference>
<dbReference type="InterPro" id="IPR017926">
    <property type="entry name" value="GATASE"/>
</dbReference>
<dbReference type="EnsemblBacteria" id="AAK03547">
    <property type="protein sequence ID" value="AAK03547"/>
    <property type="gene ID" value="PM1463"/>
</dbReference>
<evidence type="ECO:0000256" key="1">
    <source>
        <dbReference type="ARBA" id="ARBA00022962"/>
    </source>
</evidence>
<dbReference type="NCBIfam" id="NF005367">
    <property type="entry name" value="PRK06895.1"/>
    <property type="match status" value="1"/>
</dbReference>
<name>Q9CKY7_PASMU</name>
<dbReference type="Gene3D" id="3.40.50.880">
    <property type="match status" value="1"/>
</dbReference>
<dbReference type="SUPFAM" id="SSF52317">
    <property type="entry name" value="Class I glutamine amidotransferase-like"/>
    <property type="match status" value="1"/>
</dbReference>
<dbReference type="KEGG" id="pmu:PM1463"/>
<protein>
    <submittedName>
        <fullName evidence="3">TrpG</fullName>
    </submittedName>
</protein>
<dbReference type="STRING" id="272843.PM1463"/>
<dbReference type="PATRIC" id="fig|272843.6.peg.1478"/>
<dbReference type="EMBL" id="AE004439">
    <property type="protein sequence ID" value="AAK03547.1"/>
    <property type="molecule type" value="Genomic_DNA"/>
</dbReference>
<dbReference type="GO" id="GO:0004049">
    <property type="term" value="F:anthranilate synthase activity"/>
    <property type="evidence" value="ECO:0007669"/>
    <property type="project" value="TreeGrafter"/>
</dbReference>
<dbReference type="PANTHER" id="PTHR43418:SF4">
    <property type="entry name" value="MULTIFUNCTIONAL TRYPTOPHAN BIOSYNTHESIS PROTEIN"/>
    <property type="match status" value="1"/>
</dbReference>
<dbReference type="AlphaFoldDB" id="Q9CKY7"/>
<gene>
    <name evidence="3" type="primary">trpG_2</name>
    <name evidence="3" type="ordered locus">PM1463</name>
</gene>
<dbReference type="Pfam" id="PF00117">
    <property type="entry name" value="GATase"/>
    <property type="match status" value="1"/>
</dbReference>
<keyword evidence="1" id="KW-0315">Glutamine amidotransferase</keyword>
<reference evidence="3 4" key="1">
    <citation type="journal article" date="2001" name="Proc. Natl. Acad. Sci. U.S.A.">
        <title>Complete genomic sequence of Pasteurella multocida Pm70.</title>
        <authorList>
            <person name="May B.J."/>
            <person name="Zhang Q."/>
            <person name="Li L.L."/>
            <person name="Paustian M.L."/>
            <person name="Whittam T.S."/>
            <person name="Kapur V."/>
        </authorList>
    </citation>
    <scope>NUCLEOTIDE SEQUENCE [LARGE SCALE GENOMIC DNA]</scope>
    <source>
        <strain evidence="3 4">Pm70</strain>
    </source>
</reference>
<feature type="domain" description="Glutamine amidotransferase" evidence="2">
    <location>
        <begin position="5"/>
        <end position="186"/>
    </location>
</feature>
<dbReference type="PROSITE" id="PS51273">
    <property type="entry name" value="GATASE_TYPE_1"/>
    <property type="match status" value="1"/>
</dbReference>
<sequence>MKRLLIINNQDSFTYNLVDVIRGLAVPFDVVNVQELDVDAVANYSHILISPGPDVPRAYPQLFALLERYHQSKSILGVCLGHQTLCEFFGGELYNLDKVRHGRCQRLQVRSESVLFQGLPPEFQIGLYHSWAIREHNFPATLTITAQCAEEVVMAFQHNHLPIYGVQFHPESFMTEHGERLLRNWLEHRSLPCTPS</sequence>
<dbReference type="PRINTS" id="PR00097">
    <property type="entry name" value="ANTSNTHASEII"/>
</dbReference>
<dbReference type="InterPro" id="IPR029062">
    <property type="entry name" value="Class_I_gatase-like"/>
</dbReference>
<dbReference type="GO" id="GO:0046820">
    <property type="term" value="F:4-amino-4-deoxychorismate synthase activity"/>
    <property type="evidence" value="ECO:0007669"/>
    <property type="project" value="TreeGrafter"/>
</dbReference>
<dbReference type="GO" id="GO:0005829">
    <property type="term" value="C:cytosol"/>
    <property type="evidence" value="ECO:0007669"/>
    <property type="project" value="TreeGrafter"/>
</dbReference>
<dbReference type="InterPro" id="IPR006221">
    <property type="entry name" value="TrpG/PapA_dom"/>
</dbReference>
<dbReference type="NCBIfam" id="TIGR00566">
    <property type="entry name" value="trpG_papA"/>
    <property type="match status" value="1"/>
</dbReference>
<dbReference type="GO" id="GO:0000162">
    <property type="term" value="P:L-tryptophan biosynthetic process"/>
    <property type="evidence" value="ECO:0007669"/>
    <property type="project" value="TreeGrafter"/>
</dbReference>
<evidence type="ECO:0000259" key="2">
    <source>
        <dbReference type="Pfam" id="PF00117"/>
    </source>
</evidence>
<evidence type="ECO:0000313" key="4">
    <source>
        <dbReference type="Proteomes" id="UP000000809"/>
    </source>
</evidence>
<dbReference type="RefSeq" id="WP_010907176.1">
    <property type="nucleotide sequence ID" value="NC_002663.1"/>
</dbReference>
<dbReference type="PANTHER" id="PTHR43418">
    <property type="entry name" value="MULTIFUNCTIONAL TRYPTOPHAN BIOSYNTHESIS PROTEIN-RELATED"/>
    <property type="match status" value="1"/>
</dbReference>
<keyword evidence="4" id="KW-1185">Reference proteome</keyword>
<accession>Q9CKY7</accession>
<dbReference type="GO" id="GO:0046654">
    <property type="term" value="P:tetrahydrofolate biosynthetic process"/>
    <property type="evidence" value="ECO:0007669"/>
    <property type="project" value="TreeGrafter"/>
</dbReference>
<dbReference type="HOGENOM" id="CLU_014340_1_2_6"/>
<dbReference type="CDD" id="cd01743">
    <property type="entry name" value="GATase1_Anthranilate_Synthase"/>
    <property type="match status" value="1"/>
</dbReference>
<organism evidence="3 4">
    <name type="scientific">Pasteurella multocida (strain Pm70)</name>
    <dbReference type="NCBI Taxonomy" id="272843"/>
    <lineage>
        <taxon>Bacteria</taxon>
        <taxon>Pseudomonadati</taxon>
        <taxon>Pseudomonadota</taxon>
        <taxon>Gammaproteobacteria</taxon>
        <taxon>Pasteurellales</taxon>
        <taxon>Pasteurellaceae</taxon>
        <taxon>Pasteurella</taxon>
    </lineage>
</organism>
<dbReference type="Proteomes" id="UP000000809">
    <property type="component" value="Chromosome"/>
</dbReference>
<evidence type="ECO:0000313" key="3">
    <source>
        <dbReference type="EMBL" id="AAK03547.1"/>
    </source>
</evidence>
<dbReference type="PRINTS" id="PR00096">
    <property type="entry name" value="GATASE"/>
</dbReference>
<proteinExistence type="predicted"/>